<proteinExistence type="predicted"/>
<gene>
    <name evidence="1" type="ORF">F7O84_14285</name>
</gene>
<evidence type="ECO:0000313" key="2">
    <source>
        <dbReference type="Proteomes" id="UP000461768"/>
    </source>
</evidence>
<reference evidence="1 2" key="1">
    <citation type="submission" date="2019-09" db="EMBL/GenBank/DDBJ databases">
        <authorList>
            <person name="Valk L.C."/>
        </authorList>
    </citation>
    <scope>NUCLEOTIDE SEQUENCE [LARGE SCALE GENOMIC DNA]</scope>
    <source>
        <strain evidence="1">GalUA</strain>
    </source>
</reference>
<sequence>MGLGVEYANVSASVSFDVPLGKTYNSYYGKALKADSSGYYIIKAKKYIKPTIKFIQYRHKKNGKWGSWEKPSVYSKSYETVKSYSALVKQ</sequence>
<protein>
    <submittedName>
        <fullName evidence="1">Uncharacterized protein</fullName>
    </submittedName>
</protein>
<dbReference type="AlphaFoldDB" id="A0A7V7QL71"/>
<evidence type="ECO:0000313" key="1">
    <source>
        <dbReference type="EMBL" id="KAB1438689.1"/>
    </source>
</evidence>
<dbReference type="Proteomes" id="UP000461768">
    <property type="component" value="Unassembled WGS sequence"/>
</dbReference>
<accession>A0A7V7QL71</accession>
<reference evidence="1 2" key="2">
    <citation type="submission" date="2020-02" db="EMBL/GenBank/DDBJ databases">
        <title>Candidatus Galacturonibacter soehngenii shows hetero-acetogenic catabolism of galacturonic acid but lacks a canonical carbon monoxide dehydrogenase/acetyl-CoA synthase complex.</title>
        <authorList>
            <person name="Diender M."/>
            <person name="Stouten G.R."/>
            <person name="Petersen J.F."/>
            <person name="Nielsen P.H."/>
            <person name="Dueholm M.S."/>
            <person name="Pronk J.T."/>
            <person name="Van Loosdrecht M.C.M."/>
        </authorList>
    </citation>
    <scope>NUCLEOTIDE SEQUENCE [LARGE SCALE GENOMIC DNA]</scope>
    <source>
        <strain evidence="1">GalUA</strain>
    </source>
</reference>
<keyword evidence="2" id="KW-1185">Reference proteome</keyword>
<organism evidence="1 2">
    <name type="scientific">Candidatus Galacturonatibacter soehngenii</name>
    <dbReference type="NCBI Taxonomy" id="2307010"/>
    <lineage>
        <taxon>Bacteria</taxon>
        <taxon>Bacillati</taxon>
        <taxon>Bacillota</taxon>
        <taxon>Clostridia</taxon>
        <taxon>Lachnospirales</taxon>
        <taxon>Lachnospiraceae</taxon>
        <taxon>Candidatus Galacturonatibacter</taxon>
    </lineage>
</organism>
<name>A0A7V7QL71_9FIRM</name>
<comment type="caution">
    <text evidence="1">The sequence shown here is derived from an EMBL/GenBank/DDBJ whole genome shotgun (WGS) entry which is preliminary data.</text>
</comment>
<dbReference type="RefSeq" id="WP_151146545.1">
    <property type="nucleotide sequence ID" value="NZ_WAGX01000005.1"/>
</dbReference>
<dbReference type="EMBL" id="WAGX01000005">
    <property type="protein sequence ID" value="KAB1438689.1"/>
    <property type="molecule type" value="Genomic_DNA"/>
</dbReference>